<name>A0ABN7JFJ5_9HYPH</name>
<organism evidence="1 2">
    <name type="scientific">Pseudorhizobium endolithicum</name>
    <dbReference type="NCBI Taxonomy" id="1191678"/>
    <lineage>
        <taxon>Bacteria</taxon>
        <taxon>Pseudomonadati</taxon>
        <taxon>Pseudomonadota</taxon>
        <taxon>Alphaproteobacteria</taxon>
        <taxon>Hyphomicrobiales</taxon>
        <taxon>Rhizobiaceae</taxon>
        <taxon>Rhizobium/Agrobacterium group</taxon>
        <taxon>Pseudorhizobium</taxon>
    </lineage>
</organism>
<evidence type="ECO:0000313" key="1">
    <source>
        <dbReference type="EMBL" id="CAD7028316.1"/>
    </source>
</evidence>
<evidence type="ECO:0000313" key="2">
    <source>
        <dbReference type="Proteomes" id="UP000606921"/>
    </source>
</evidence>
<proteinExistence type="predicted"/>
<comment type="caution">
    <text evidence="1">The sequence shown here is derived from an EMBL/GenBank/DDBJ whole genome shotgun (WGS) entry which is preliminary data.</text>
</comment>
<gene>
    <name evidence="1" type="ORF">REJC140_02611</name>
</gene>
<keyword evidence="2" id="KW-1185">Reference proteome</keyword>
<dbReference type="RefSeq" id="WP_142591834.1">
    <property type="nucleotide sequence ID" value="NZ_CABFWF030000006.1"/>
</dbReference>
<reference evidence="1 2" key="1">
    <citation type="submission" date="2020-11" db="EMBL/GenBank/DDBJ databases">
        <authorList>
            <person name="Lassalle F."/>
        </authorList>
    </citation>
    <scope>NUCLEOTIDE SEQUENCE [LARGE SCALE GENOMIC DNA]</scope>
    <source>
        <strain evidence="1 2">JC140</strain>
    </source>
</reference>
<dbReference type="EMBL" id="CABFWF030000006">
    <property type="protein sequence ID" value="CAD7028316.1"/>
    <property type="molecule type" value="Genomic_DNA"/>
</dbReference>
<sequence>MALLQTILNGLAWLGSPDGCSWQEDMLRHPDLARMAERELADLPFPRPPRALPESGGREIFLKRCA</sequence>
<dbReference type="Proteomes" id="UP000606921">
    <property type="component" value="Unassembled WGS sequence"/>
</dbReference>
<accession>A0ABN7JFJ5</accession>
<protein>
    <submittedName>
        <fullName evidence="1">Uncharacterized protein</fullName>
    </submittedName>
</protein>